<feature type="coiled-coil region" evidence="2">
    <location>
        <begin position="138"/>
        <end position="179"/>
    </location>
</feature>
<dbReference type="EMBL" id="LRBS01000072">
    <property type="protein sequence ID" value="OII75901.1"/>
    <property type="molecule type" value="Genomic_DNA"/>
</dbReference>
<dbReference type="Pfam" id="PF07842">
    <property type="entry name" value="GCFC"/>
    <property type="match status" value="1"/>
</dbReference>
<evidence type="ECO:0000256" key="1">
    <source>
        <dbReference type="ARBA" id="ARBA00010900"/>
    </source>
</evidence>
<dbReference type="PANTHER" id="PTHR23329:SF1">
    <property type="entry name" value="TUFTELIN-INTERACTING PROTEIN 11"/>
    <property type="match status" value="1"/>
</dbReference>
<dbReference type="GO" id="GO:0003676">
    <property type="term" value="F:nucleic acid binding"/>
    <property type="evidence" value="ECO:0007669"/>
    <property type="project" value="InterPro"/>
</dbReference>
<keyword evidence="5" id="KW-1185">Reference proteome</keyword>
<evidence type="ECO:0000259" key="3">
    <source>
        <dbReference type="PROSITE" id="PS50174"/>
    </source>
</evidence>
<feature type="domain" description="G-patch" evidence="3">
    <location>
        <begin position="28"/>
        <end position="73"/>
    </location>
</feature>
<reference evidence="4 5" key="1">
    <citation type="submission" date="2016-10" db="EMBL/GenBank/DDBJ databases">
        <title>Reductive evolution of mitochondrial metabolism and differential evolution of invasion-related proteins in Cryptosporidium.</title>
        <authorList>
            <person name="Liu S."/>
            <person name="Roellig D.M."/>
            <person name="Guo Y."/>
            <person name="Li N."/>
            <person name="Frace M.A."/>
            <person name="Tang K."/>
            <person name="Zhang L."/>
            <person name="Feng Y."/>
            <person name="Xiao L."/>
        </authorList>
    </citation>
    <scope>NUCLEOTIDE SEQUENCE [LARGE SCALE GENOMIC DNA]</scope>
    <source>
        <strain evidence="4">30847</strain>
    </source>
</reference>
<dbReference type="RefSeq" id="XP_067067747.1">
    <property type="nucleotide sequence ID" value="XM_067210480.1"/>
</dbReference>
<dbReference type="AlphaFoldDB" id="A0A1J4MSL6"/>
<dbReference type="InterPro" id="IPR045211">
    <property type="entry name" value="TFP11/STIP/Ntr1"/>
</dbReference>
<protein>
    <submittedName>
        <fullName evidence="4">G-patch domain-containing protein</fullName>
    </submittedName>
</protein>
<name>A0A1J4MSL6_9CRYT</name>
<comment type="caution">
    <text evidence="4">The sequence shown here is derived from an EMBL/GenBank/DDBJ whole genome shotgun (WGS) entry which is preliminary data.</text>
</comment>
<dbReference type="GeneID" id="92364417"/>
<keyword evidence="2" id="KW-0175">Coiled coil</keyword>
<evidence type="ECO:0000313" key="4">
    <source>
        <dbReference type="EMBL" id="OII75901.1"/>
    </source>
</evidence>
<dbReference type="OrthoDB" id="4822at2759"/>
<dbReference type="Proteomes" id="UP000186804">
    <property type="component" value="Unassembled WGS sequence"/>
</dbReference>
<dbReference type="PANTHER" id="PTHR23329">
    <property type="entry name" value="TUFTELIN-INTERACTING PROTEIN 11-RELATED"/>
    <property type="match status" value="1"/>
</dbReference>
<dbReference type="InterPro" id="IPR000467">
    <property type="entry name" value="G_patch_dom"/>
</dbReference>
<proteinExistence type="inferred from homology"/>
<dbReference type="Pfam" id="PF01585">
    <property type="entry name" value="G-patch"/>
    <property type="match status" value="1"/>
</dbReference>
<sequence length="754" mass="88767">MDKELPKYSPNMAERRTFVKESVTLKKKYGKGYDLIKRMGFSGGGLGVDGSGMTEPLIVNIISKSQGLGILEGSNLHLGSDTPNKTSNTDNQTNIKRVKLVDINTDTKDIDDTSQFDDIYTCNLSIFSDTSRALCDIKKQLSNENDNLKNLLFETEEQLKKWLNDYNKLTNKLSILREVEIITKSLYEIFKCLEHEMVLIEEYYFTADSLFTNNNSEGIELSMEDHVKFLKCFENSILNFKKSCKSYFENYKDSICLKVTMSYLPFFNIIECILLSNLKKIYTKFWKPSITPNYGVELWHEIYSIFQLLNSEKYDSGEYVSNYDSLVTNTVGQGLKQYFMSWDPVNYSEVGLSVLEIWSNLLPRDFINNTLLKGIIWKRHYEQLQIEYTEKRDLEYNIYDYIKKNNIKYKWLLLWLPLYNETGMATTVAKAVMNRISEILKTWKPPDLWPIYMLKIWRPILEVPEINQEMDCILDSSFNEFEKLISNSIYPKLQTYLNESLDISIEIQINDSCIQYILTWFENEILSINTFVQLYAECIGPKWINCLLQTLKEVRKYSYLEQANIHKRKSLWLKIYEWYKYWKTNIPKQILSSSIVKTFLIKGMILIDFHLNKYSELSSSDKSKTYRWIEHKDTYIPFVFEMSKAEQNNIILRNTLEWVCGECGLSFKPRIGKMVNGKQIFCMEYIDYYKLITTDNSMYFNIKPEKNKVLFYIHDGIPFYFDNSNSKDNLKLDKEWKPLAACDLLSQLGITLKR</sequence>
<dbReference type="VEuPathDB" id="CryptoDB:cand_002320"/>
<accession>A0A1J4MSL6</accession>
<dbReference type="InterPro" id="IPR022783">
    <property type="entry name" value="GCFC_dom"/>
</dbReference>
<dbReference type="PROSITE" id="PS50174">
    <property type="entry name" value="G_PATCH"/>
    <property type="match status" value="1"/>
</dbReference>
<evidence type="ECO:0000256" key="2">
    <source>
        <dbReference type="SAM" id="Coils"/>
    </source>
</evidence>
<organism evidence="4 5">
    <name type="scientific">Cryptosporidium andersoni</name>
    <dbReference type="NCBI Taxonomy" id="117008"/>
    <lineage>
        <taxon>Eukaryota</taxon>
        <taxon>Sar</taxon>
        <taxon>Alveolata</taxon>
        <taxon>Apicomplexa</taxon>
        <taxon>Conoidasida</taxon>
        <taxon>Coccidia</taxon>
        <taxon>Eucoccidiorida</taxon>
        <taxon>Eimeriorina</taxon>
        <taxon>Cryptosporidiidae</taxon>
        <taxon>Cryptosporidium</taxon>
    </lineage>
</organism>
<evidence type="ECO:0000313" key="5">
    <source>
        <dbReference type="Proteomes" id="UP000186804"/>
    </source>
</evidence>
<dbReference type="GO" id="GO:0071008">
    <property type="term" value="C:U2-type post-mRNA release spliceosomal complex"/>
    <property type="evidence" value="ECO:0007669"/>
    <property type="project" value="TreeGrafter"/>
</dbReference>
<gene>
    <name evidence="4" type="ORF">cand_002320</name>
</gene>
<comment type="similarity">
    <text evidence="1">Belongs to the TFP11/STIP family.</text>
</comment>
<dbReference type="GO" id="GO:0000390">
    <property type="term" value="P:spliceosomal complex disassembly"/>
    <property type="evidence" value="ECO:0007669"/>
    <property type="project" value="InterPro"/>
</dbReference>